<evidence type="ECO:0000256" key="4">
    <source>
        <dbReference type="ARBA" id="ARBA00023136"/>
    </source>
</evidence>
<sequence>MKTLQIFLSGKFFVQTCLVLTMMFLLGACKKSLLDEKPLGSLNSDLVLINNTGFQNYLVGLSQAAREEMTMDDQTYIANFMGTDVVTAAGAEFTFYKNYNTYLNPTTREVTNIWNWAYTKMILDANTIIVYANKPESKAIWATDAARNAVIAEAKFYRAYTYNLLANTYGGVPLVDTLYAGPKSDFTRATRKQIYEFVRNDLEYASKWLPATVDKTKEGRIVKAAADHLLSEVYISLGDYDKSIASANNVINSGLYKIMTTRFGSQKDLPGDVFSDLFKDGNQNRSSGNLESIYVWQFEAFTQGGGGSQAGNSMIRQWAPFLTKVLDPEGKAILVSDSLGRGTGPCRGTNYFLYDVWKDNAANDMRNSIYNMRRKFYYNNPASKYFGQQVEKRTNQEDTLRNIYPYPRKVEGKPWNNINTSGRTAKDIAIFRLAETYLLRAEAFVRKGALQSAADDVNVLRNRSNAKPANAADMTLDYILDERARELIAEEPRRRTLTRMGKLVERVRKYNLLDITKSTILDKHEFFPIPQTAIDANFSAKLEQNPGY</sequence>
<keyword evidence="3" id="KW-0732">Signal</keyword>
<gene>
    <name evidence="9" type="ORF">CLV32_1511</name>
</gene>
<comment type="subcellular location">
    <subcellularLocation>
        <location evidence="1">Cell outer membrane</location>
    </subcellularLocation>
</comment>
<dbReference type="InterPro" id="IPR033985">
    <property type="entry name" value="SusD-like_N"/>
</dbReference>
<dbReference type="InterPro" id="IPR012944">
    <property type="entry name" value="SusD_RagB_dom"/>
</dbReference>
<dbReference type="Gene3D" id="1.25.40.390">
    <property type="match status" value="1"/>
</dbReference>
<reference evidence="9 10" key="1">
    <citation type="submission" date="2019-03" db="EMBL/GenBank/DDBJ databases">
        <title>Genomic Encyclopedia of Archaeal and Bacterial Type Strains, Phase II (KMG-II): from individual species to whole genera.</title>
        <authorList>
            <person name="Goeker M."/>
        </authorList>
    </citation>
    <scope>NUCLEOTIDE SEQUENCE [LARGE SCALE GENOMIC DNA]</scope>
    <source>
        <strain evidence="9 10">DSM 19034</strain>
    </source>
</reference>
<dbReference type="Pfam" id="PF07980">
    <property type="entry name" value="SusD_RagB"/>
    <property type="match status" value="1"/>
</dbReference>
<evidence type="ECO:0000259" key="8">
    <source>
        <dbReference type="Pfam" id="PF14322"/>
    </source>
</evidence>
<feature type="transmembrane region" description="Helical" evidence="6">
    <location>
        <begin position="12"/>
        <end position="29"/>
    </location>
</feature>
<evidence type="ECO:0000313" key="10">
    <source>
        <dbReference type="Proteomes" id="UP000295499"/>
    </source>
</evidence>
<comment type="similarity">
    <text evidence="2">Belongs to the SusD family.</text>
</comment>
<dbReference type="AlphaFoldDB" id="A0A4R6IKS3"/>
<dbReference type="InterPro" id="IPR011990">
    <property type="entry name" value="TPR-like_helical_dom_sf"/>
</dbReference>
<dbReference type="OrthoDB" id="5694214at2"/>
<dbReference type="PROSITE" id="PS51257">
    <property type="entry name" value="PROKAR_LIPOPROTEIN"/>
    <property type="match status" value="1"/>
</dbReference>
<evidence type="ECO:0000256" key="2">
    <source>
        <dbReference type="ARBA" id="ARBA00006275"/>
    </source>
</evidence>
<evidence type="ECO:0000313" key="9">
    <source>
        <dbReference type="EMBL" id="TDO22536.1"/>
    </source>
</evidence>
<evidence type="ECO:0000256" key="3">
    <source>
        <dbReference type="ARBA" id="ARBA00022729"/>
    </source>
</evidence>
<keyword evidence="4 6" id="KW-0472">Membrane</keyword>
<evidence type="ECO:0000256" key="1">
    <source>
        <dbReference type="ARBA" id="ARBA00004442"/>
    </source>
</evidence>
<dbReference type="Pfam" id="PF14322">
    <property type="entry name" value="SusD-like_3"/>
    <property type="match status" value="1"/>
</dbReference>
<dbReference type="Proteomes" id="UP000295499">
    <property type="component" value="Unassembled WGS sequence"/>
</dbReference>
<comment type="caution">
    <text evidence="9">The sequence shown here is derived from an EMBL/GenBank/DDBJ whole genome shotgun (WGS) entry which is preliminary data.</text>
</comment>
<keyword evidence="6" id="KW-1133">Transmembrane helix</keyword>
<dbReference type="EMBL" id="SNWM01000002">
    <property type="protein sequence ID" value="TDO22536.1"/>
    <property type="molecule type" value="Genomic_DNA"/>
</dbReference>
<dbReference type="RefSeq" id="WP_133553973.1">
    <property type="nucleotide sequence ID" value="NZ_SNWM01000002.1"/>
</dbReference>
<keyword evidence="5" id="KW-0998">Cell outer membrane</keyword>
<proteinExistence type="inferred from homology"/>
<keyword evidence="10" id="KW-1185">Reference proteome</keyword>
<keyword evidence="6" id="KW-0812">Transmembrane</keyword>
<protein>
    <submittedName>
        <fullName evidence="9">Putative outer membrane starch-binding protein</fullName>
    </submittedName>
</protein>
<feature type="domain" description="RagB/SusD" evidence="7">
    <location>
        <begin position="360"/>
        <end position="548"/>
    </location>
</feature>
<dbReference type="SUPFAM" id="SSF48452">
    <property type="entry name" value="TPR-like"/>
    <property type="match status" value="1"/>
</dbReference>
<organism evidence="9 10">
    <name type="scientific">Pedobacter duraquae</name>
    <dbReference type="NCBI Taxonomy" id="425511"/>
    <lineage>
        <taxon>Bacteria</taxon>
        <taxon>Pseudomonadati</taxon>
        <taxon>Bacteroidota</taxon>
        <taxon>Sphingobacteriia</taxon>
        <taxon>Sphingobacteriales</taxon>
        <taxon>Sphingobacteriaceae</taxon>
        <taxon>Pedobacter</taxon>
    </lineage>
</organism>
<evidence type="ECO:0000256" key="5">
    <source>
        <dbReference type="ARBA" id="ARBA00023237"/>
    </source>
</evidence>
<evidence type="ECO:0000256" key="6">
    <source>
        <dbReference type="SAM" id="Phobius"/>
    </source>
</evidence>
<feature type="domain" description="SusD-like N-terminal" evidence="8">
    <location>
        <begin position="34"/>
        <end position="234"/>
    </location>
</feature>
<evidence type="ECO:0000259" key="7">
    <source>
        <dbReference type="Pfam" id="PF07980"/>
    </source>
</evidence>
<accession>A0A4R6IKS3</accession>
<name>A0A4R6IKS3_9SPHI</name>
<dbReference type="GO" id="GO:0009279">
    <property type="term" value="C:cell outer membrane"/>
    <property type="evidence" value="ECO:0007669"/>
    <property type="project" value="UniProtKB-SubCell"/>
</dbReference>